<gene>
    <name evidence="1" type="ORF">ACX27_00705</name>
</gene>
<protein>
    <submittedName>
        <fullName evidence="1">Pentapeptide repeat-containing protein</fullName>
    </submittedName>
</protein>
<dbReference type="AlphaFoldDB" id="A0A0M4SHJ4"/>
<dbReference type="EMBL" id="CP012036">
    <property type="protein sequence ID" value="ALF51698.1"/>
    <property type="molecule type" value="Genomic_DNA"/>
</dbReference>
<accession>A0A0M4SHJ4</accession>
<name>A0A0M4SHJ4_9NOSO</name>
<dbReference type="OrthoDB" id="458990at2"/>
<keyword evidence="2" id="KW-1185">Reference proteome</keyword>
<evidence type="ECO:0000313" key="1">
    <source>
        <dbReference type="EMBL" id="ALF51698.1"/>
    </source>
</evidence>
<dbReference type="Proteomes" id="UP000062645">
    <property type="component" value="Chromosome"/>
</dbReference>
<dbReference type="PANTHER" id="PTHR14136:SF17">
    <property type="entry name" value="BTB_POZ DOMAIN-CONTAINING PROTEIN KCTD9"/>
    <property type="match status" value="1"/>
</dbReference>
<dbReference type="Pfam" id="PF00805">
    <property type="entry name" value="Pentapeptide"/>
    <property type="match status" value="1"/>
</dbReference>
<dbReference type="PANTHER" id="PTHR14136">
    <property type="entry name" value="BTB_POZ DOMAIN-CONTAINING PROTEIN KCTD9"/>
    <property type="match status" value="1"/>
</dbReference>
<dbReference type="InterPro" id="IPR001646">
    <property type="entry name" value="5peptide_repeat"/>
</dbReference>
<sequence length="165" mass="18773">MTNLQTQELRKSAIQFLEQNYKQRLQTLKLLGIGRYEFLAKIKNTEANIVCMMRFLQNPQQLKFPNLIEADLSDLILDEVNFIRGNLTNANLQRSSLVNADLLFANFTKADLRNADLTGATLNETIWTEAVVAGCQFGQGIGLTQLQYQDLKLRGAKFTHQSYDN</sequence>
<dbReference type="KEGG" id="npz:ACX27_00705"/>
<dbReference type="STRING" id="224013.ACX27_00705"/>
<dbReference type="SUPFAM" id="SSF141571">
    <property type="entry name" value="Pentapeptide repeat-like"/>
    <property type="match status" value="1"/>
</dbReference>
<proteinExistence type="predicted"/>
<dbReference type="PATRIC" id="fig|224013.5.peg.169"/>
<evidence type="ECO:0000313" key="2">
    <source>
        <dbReference type="Proteomes" id="UP000062645"/>
    </source>
</evidence>
<reference evidence="1 2" key="2">
    <citation type="journal article" date="2016" name="Genome Announc.">
        <title>Draft Genome Sequence of the N2-Fixing Cyanobacterium Nostoc piscinale CENA21, Isolated from the Brazilian Amazon Floodplain.</title>
        <authorList>
            <person name="Leao T."/>
            <person name="Guimaraes P.I."/>
            <person name="de Melo A.G."/>
            <person name="Ramos R.T."/>
            <person name="Leao P.N."/>
            <person name="Silva A."/>
            <person name="Fiore M.F."/>
            <person name="Schneider M.P."/>
        </authorList>
    </citation>
    <scope>NUCLEOTIDE SEQUENCE [LARGE SCALE GENOMIC DNA]</scope>
    <source>
        <strain evidence="1 2">CENA21</strain>
    </source>
</reference>
<dbReference type="Gene3D" id="2.160.20.80">
    <property type="entry name" value="E3 ubiquitin-protein ligase SopA"/>
    <property type="match status" value="1"/>
</dbReference>
<reference evidence="2" key="1">
    <citation type="submission" date="2015-07" db="EMBL/GenBank/DDBJ databases">
        <title>Genome Of Nitrogen-Fixing Cyanobacterium Nostoc piscinale CENA21 From Solimoes/Amazon River Floodplain Sediments And Comparative Genomics To Uncover Biosynthetic Natural Products Potential.</title>
        <authorList>
            <person name="Leao T.F."/>
            <person name="Leao P.N."/>
            <person name="Guimaraes P.I."/>
            <person name="de Melo A.G.C."/>
            <person name="Ramos R.T.J."/>
            <person name="Silva A."/>
            <person name="Fiore M.F."/>
            <person name="Schneider M.P.C."/>
        </authorList>
    </citation>
    <scope>NUCLEOTIDE SEQUENCE [LARGE SCALE GENOMIC DNA]</scope>
    <source>
        <strain evidence="2">CENA21</strain>
    </source>
</reference>
<dbReference type="RefSeq" id="WP_062287139.1">
    <property type="nucleotide sequence ID" value="NZ_CP012036.1"/>
</dbReference>
<organism evidence="1 2">
    <name type="scientific">Nostoc piscinale CENA21</name>
    <dbReference type="NCBI Taxonomy" id="224013"/>
    <lineage>
        <taxon>Bacteria</taxon>
        <taxon>Bacillati</taxon>
        <taxon>Cyanobacteriota</taxon>
        <taxon>Cyanophyceae</taxon>
        <taxon>Nostocales</taxon>
        <taxon>Nostocaceae</taxon>
        <taxon>Nostoc</taxon>
    </lineage>
</organism>
<dbReference type="InterPro" id="IPR051082">
    <property type="entry name" value="Pentapeptide-BTB/POZ_domain"/>
</dbReference>